<dbReference type="Proteomes" id="UP000477386">
    <property type="component" value="Unassembled WGS sequence"/>
</dbReference>
<dbReference type="EMBL" id="JAAGNZ010000002">
    <property type="protein sequence ID" value="NEU68540.1"/>
    <property type="molecule type" value="Genomic_DNA"/>
</dbReference>
<name>A0A6M0IJP7_9BACT</name>
<sequence>MRKQVLLVGRNPVVLSKLADALTNEGLLVQTTSFVEQASRNFNAAKFDLVAFGRGVDAVTNRQLRADFRAQNPGILFVDGLAPVIPLLTRQISLALSVSVSEENVLTEFGFQQPEILVSVSTSCQLKIDLYQLDEIHTTTQRTLVAESVGAGTHLFVADRMSINEGTIHFLTAEVDNRELVVITL</sequence>
<evidence type="ECO:0000313" key="1">
    <source>
        <dbReference type="EMBL" id="NEU68540.1"/>
    </source>
</evidence>
<gene>
    <name evidence="1" type="ORF">GK091_16745</name>
</gene>
<proteinExistence type="predicted"/>
<organism evidence="1 2">
    <name type="scientific">Spirosoma agri</name>
    <dbReference type="NCBI Taxonomy" id="1987381"/>
    <lineage>
        <taxon>Bacteria</taxon>
        <taxon>Pseudomonadati</taxon>
        <taxon>Bacteroidota</taxon>
        <taxon>Cytophagia</taxon>
        <taxon>Cytophagales</taxon>
        <taxon>Cytophagaceae</taxon>
        <taxon>Spirosoma</taxon>
    </lineage>
</organism>
<accession>A0A6M0IJP7</accession>
<protein>
    <submittedName>
        <fullName evidence="1">Uncharacterized protein</fullName>
    </submittedName>
</protein>
<dbReference type="RefSeq" id="WP_164040891.1">
    <property type="nucleotide sequence ID" value="NZ_JAAGNZ010000002.1"/>
</dbReference>
<evidence type="ECO:0000313" key="2">
    <source>
        <dbReference type="Proteomes" id="UP000477386"/>
    </source>
</evidence>
<keyword evidence="2" id="KW-1185">Reference proteome</keyword>
<dbReference type="AlphaFoldDB" id="A0A6M0IJP7"/>
<reference evidence="1 2" key="1">
    <citation type="submission" date="2020-02" db="EMBL/GenBank/DDBJ databases">
        <title>Draft genome sequence of two Spirosoma agri KCTC 52727 and Spirosoma terrae KCTC 52035.</title>
        <authorList>
            <person name="Rojas J."/>
            <person name="Ambika Manirajan B."/>
            <person name="Ratering S."/>
            <person name="Suarez C."/>
            <person name="Schnell S."/>
        </authorList>
    </citation>
    <scope>NUCLEOTIDE SEQUENCE [LARGE SCALE GENOMIC DNA]</scope>
    <source>
        <strain evidence="1 2">KCTC 52727</strain>
    </source>
</reference>
<comment type="caution">
    <text evidence="1">The sequence shown here is derived from an EMBL/GenBank/DDBJ whole genome shotgun (WGS) entry which is preliminary data.</text>
</comment>